<keyword evidence="1" id="KW-0732">Signal</keyword>
<dbReference type="Pfam" id="PF07250">
    <property type="entry name" value="Glyoxal_oxid_N"/>
    <property type="match status" value="1"/>
</dbReference>
<evidence type="ECO:0000256" key="1">
    <source>
        <dbReference type="ARBA" id="ARBA00022729"/>
    </source>
</evidence>
<dbReference type="Gene3D" id="2.130.10.80">
    <property type="entry name" value="Galactose oxidase/kelch, beta-propeller"/>
    <property type="match status" value="1"/>
</dbReference>
<dbReference type="STRING" id="3818.A0A445DXP4"/>
<dbReference type="InterPro" id="IPR014756">
    <property type="entry name" value="Ig_E-set"/>
</dbReference>
<feature type="domain" description="Galactose oxidase-like Early set" evidence="4">
    <location>
        <begin position="544"/>
        <end position="655"/>
    </location>
</feature>
<feature type="compositionally biased region" description="Acidic residues" evidence="2">
    <location>
        <begin position="94"/>
        <end position="103"/>
    </location>
</feature>
<protein>
    <recommendedName>
        <fullName evidence="7">Galactose oxidase-like Early set domain-containing protein</fullName>
    </recommendedName>
</protein>
<dbReference type="InterPro" id="IPR013783">
    <property type="entry name" value="Ig-like_fold"/>
</dbReference>
<evidence type="ECO:0000259" key="3">
    <source>
        <dbReference type="Pfam" id="PF07250"/>
    </source>
</evidence>
<dbReference type="InterPro" id="IPR037293">
    <property type="entry name" value="Gal_Oxidase_central_sf"/>
</dbReference>
<evidence type="ECO:0000313" key="6">
    <source>
        <dbReference type="Proteomes" id="UP000289738"/>
    </source>
</evidence>
<dbReference type="CDD" id="cd02851">
    <property type="entry name" value="E_set_GO_C"/>
    <property type="match status" value="1"/>
</dbReference>
<gene>
    <name evidence="5" type="ORF">Ahy_A03g014441</name>
</gene>
<dbReference type="Gene3D" id="2.60.40.10">
    <property type="entry name" value="Immunoglobulins"/>
    <property type="match status" value="1"/>
</dbReference>
<dbReference type="SUPFAM" id="SSF50965">
    <property type="entry name" value="Galactose oxidase, central domain"/>
    <property type="match status" value="1"/>
</dbReference>
<evidence type="ECO:0008006" key="7">
    <source>
        <dbReference type="Google" id="ProtNLM"/>
    </source>
</evidence>
<dbReference type="AlphaFoldDB" id="A0A445DXP4"/>
<proteinExistence type="predicted"/>
<reference evidence="5 6" key="1">
    <citation type="submission" date="2019-01" db="EMBL/GenBank/DDBJ databases">
        <title>Sequencing of cultivated peanut Arachis hypogaea provides insights into genome evolution and oil improvement.</title>
        <authorList>
            <person name="Chen X."/>
        </authorList>
    </citation>
    <scope>NUCLEOTIDE SEQUENCE [LARGE SCALE GENOMIC DNA]</scope>
    <source>
        <strain evidence="6">cv. Fuhuasheng</strain>
        <tissue evidence="5">Leaves</tissue>
    </source>
</reference>
<comment type="caution">
    <text evidence="5">The sequence shown here is derived from an EMBL/GenBank/DDBJ whole genome shotgun (WGS) entry which is preliminary data.</text>
</comment>
<evidence type="ECO:0000259" key="4">
    <source>
        <dbReference type="Pfam" id="PF09118"/>
    </source>
</evidence>
<dbReference type="EMBL" id="SDMP01000003">
    <property type="protein sequence ID" value="RYR67968.1"/>
    <property type="molecule type" value="Genomic_DNA"/>
</dbReference>
<organism evidence="5 6">
    <name type="scientific">Arachis hypogaea</name>
    <name type="common">Peanut</name>
    <dbReference type="NCBI Taxonomy" id="3818"/>
    <lineage>
        <taxon>Eukaryota</taxon>
        <taxon>Viridiplantae</taxon>
        <taxon>Streptophyta</taxon>
        <taxon>Embryophyta</taxon>
        <taxon>Tracheophyta</taxon>
        <taxon>Spermatophyta</taxon>
        <taxon>Magnoliopsida</taxon>
        <taxon>eudicotyledons</taxon>
        <taxon>Gunneridae</taxon>
        <taxon>Pentapetalae</taxon>
        <taxon>rosids</taxon>
        <taxon>fabids</taxon>
        <taxon>Fabales</taxon>
        <taxon>Fabaceae</taxon>
        <taxon>Papilionoideae</taxon>
        <taxon>50 kb inversion clade</taxon>
        <taxon>dalbergioids sensu lato</taxon>
        <taxon>Dalbergieae</taxon>
        <taxon>Pterocarpus clade</taxon>
        <taxon>Arachis</taxon>
    </lineage>
</organism>
<evidence type="ECO:0000256" key="2">
    <source>
        <dbReference type="SAM" id="MobiDB-lite"/>
    </source>
</evidence>
<dbReference type="InterPro" id="IPR015202">
    <property type="entry name" value="GO-like_E_set"/>
</dbReference>
<name>A0A445DXP4_ARAHY</name>
<feature type="domain" description="Glyoxal oxidase N-terminal" evidence="3">
    <location>
        <begin position="135"/>
        <end position="535"/>
    </location>
</feature>
<dbReference type="Proteomes" id="UP000289738">
    <property type="component" value="Chromosome A03"/>
</dbReference>
<dbReference type="Pfam" id="PF09118">
    <property type="entry name" value="GO-like_E_set"/>
    <property type="match status" value="1"/>
</dbReference>
<dbReference type="PANTHER" id="PTHR32208:SF100">
    <property type="entry name" value="GLYOXAL OXIDASE AMINO-TERMINAL PROTEIN"/>
    <property type="match status" value="1"/>
</dbReference>
<dbReference type="SUPFAM" id="SSF81296">
    <property type="entry name" value="E set domains"/>
    <property type="match status" value="1"/>
</dbReference>
<dbReference type="PANTHER" id="PTHR32208">
    <property type="entry name" value="SECRETED PROTEIN-RELATED"/>
    <property type="match status" value="1"/>
</dbReference>
<feature type="region of interest" description="Disordered" evidence="2">
    <location>
        <begin position="83"/>
        <end position="112"/>
    </location>
</feature>
<dbReference type="InterPro" id="IPR009880">
    <property type="entry name" value="Glyoxal_oxidase_N"/>
</dbReference>
<sequence>MGRLGKRKEMANHLNKVFFILTLTFLFLDVSAQIIHRHPRPPRFPLPMIDIFHHNGNDGEAYNNFFKLPKGWHGPENNGFPFHPPRLFGNGVNNDDEGDDKEGEENSRKEKKGDLNIRWKGGWELINEESGVSAMHINLLPTNKILVIDAKVYRVSRLKLPEGAKCIPFRDEAANADREDCWAHAMEYDIFTNEVRPLRIGEGDPWCSSGGLSPDGTLVSTGGFFDGAKSIRHFGGPACTTGECQFREYNNLLKEERWYGTQQLLANGQFIVVGGRRAFSYEFVPREEGKASEKPYFFPFLYETSDLDENNLYPFVHMIPDGNLFIFSNNRSLLLNPTTNKVLRTFPVLPGGSRNYPASGMSVLLPIDLNAAAANASKPIKAEVLMCGGNTPDAFDLAEKKKIFLPALKDCNRMVITDPKPFWDKEEMPSGRVMGDALLLPNGQVLMINGAQEGTAAWWDADKPNYTPVLYSPEMPKGERFRQLESTNIARMYHSTSAVLPTGKIWVAGSNTHNTYKANDRFPTETRVEAFSPPYLDPIYARFRPRIHEEETLKEFTYGQVFKIQFSVKESPFAEADLDDVKVTMYYPPFTTHGIAMGQRLVVLRKHSMRVTQPFLGIYRIRVDAPPSGAVAPPGYYMLSVVYRGVPSAAMWVRIKEL</sequence>
<dbReference type="InterPro" id="IPR011043">
    <property type="entry name" value="Gal_Oxase/kelch_b-propeller"/>
</dbReference>
<accession>A0A445DXP4</accession>
<evidence type="ECO:0000313" key="5">
    <source>
        <dbReference type="EMBL" id="RYR67968.1"/>
    </source>
</evidence>
<keyword evidence="6" id="KW-1185">Reference proteome</keyword>